<dbReference type="Proteomes" id="UP000184079">
    <property type="component" value="Unassembled WGS sequence"/>
</dbReference>
<dbReference type="PROSITE" id="PS50932">
    <property type="entry name" value="HTH_LACI_2"/>
    <property type="match status" value="1"/>
</dbReference>
<dbReference type="OrthoDB" id="9775106at2"/>
<dbReference type="SMART" id="SM00354">
    <property type="entry name" value="HTH_LACI"/>
    <property type="match status" value="1"/>
</dbReference>
<dbReference type="InterPro" id="IPR046335">
    <property type="entry name" value="LacI/GalR-like_sensor"/>
</dbReference>
<reference evidence="6" key="1">
    <citation type="submission" date="2016-11" db="EMBL/GenBank/DDBJ databases">
        <authorList>
            <person name="Varghese N."/>
            <person name="Submissions S."/>
        </authorList>
    </citation>
    <scope>NUCLEOTIDE SEQUENCE [LARGE SCALE GENOMIC DNA]</scope>
    <source>
        <strain evidence="6">CGMCC 1.6496</strain>
    </source>
</reference>
<evidence type="ECO:0000256" key="2">
    <source>
        <dbReference type="ARBA" id="ARBA00023125"/>
    </source>
</evidence>
<organism evidence="5 6">
    <name type="scientific">Virgibacillus chiguensis</name>
    <dbReference type="NCBI Taxonomy" id="411959"/>
    <lineage>
        <taxon>Bacteria</taxon>
        <taxon>Bacillati</taxon>
        <taxon>Bacillota</taxon>
        <taxon>Bacilli</taxon>
        <taxon>Bacillales</taxon>
        <taxon>Bacillaceae</taxon>
        <taxon>Virgibacillus</taxon>
    </lineage>
</organism>
<dbReference type="InterPro" id="IPR000843">
    <property type="entry name" value="HTH_LacI"/>
</dbReference>
<accession>A0A1M5WLW0</accession>
<dbReference type="InterPro" id="IPR010982">
    <property type="entry name" value="Lambda_DNA-bd_dom_sf"/>
</dbReference>
<evidence type="ECO:0000313" key="6">
    <source>
        <dbReference type="Proteomes" id="UP000184079"/>
    </source>
</evidence>
<dbReference type="PRINTS" id="PR00036">
    <property type="entry name" value="HTHLACI"/>
</dbReference>
<sequence>MVKLEDVARKAGISKTTVSRVLNNDKTITVTDETREKILAAVEELGYKPLRKKRTKPKQYHVAMIHNNEAFKSTVDRAFYFSIRNGLEHMALKKNVTIVSLPLDHLTTISTTNTTFDGAIILGNLSKDEHDFIREYIHSQHVVVIGLANPYADQYDHISFNTRQAVYKVLNYLRELGHEQIGCLGAEESSDLLNTDSRKWHFTEYMKALDLYHEDWVIFGDKGIEAGQEIAKKLLELEEIPTALFVANDPTAIGVVQALQDAGLKVPEDMSVIGFNGDYTTEYIYPPLSTLKVNTNEMGQEAMITVLERIKGYRKLAKKVEIATHIIERKSCAPMKK</sequence>
<name>A0A1M5WLW0_9BACI</name>
<keyword evidence="2" id="KW-0238">DNA-binding</keyword>
<dbReference type="SUPFAM" id="SSF47413">
    <property type="entry name" value="lambda repressor-like DNA-binding domains"/>
    <property type="match status" value="1"/>
</dbReference>
<proteinExistence type="predicted"/>
<dbReference type="RefSeq" id="WP_073012009.1">
    <property type="nucleotide sequence ID" value="NZ_FQXD01000017.1"/>
</dbReference>
<dbReference type="CDD" id="cd01392">
    <property type="entry name" value="HTH_LacI"/>
    <property type="match status" value="1"/>
</dbReference>
<dbReference type="PANTHER" id="PTHR30146">
    <property type="entry name" value="LACI-RELATED TRANSCRIPTIONAL REPRESSOR"/>
    <property type="match status" value="1"/>
</dbReference>
<dbReference type="Gene3D" id="1.10.260.40">
    <property type="entry name" value="lambda repressor-like DNA-binding domains"/>
    <property type="match status" value="1"/>
</dbReference>
<dbReference type="GO" id="GO:0003700">
    <property type="term" value="F:DNA-binding transcription factor activity"/>
    <property type="evidence" value="ECO:0007669"/>
    <property type="project" value="TreeGrafter"/>
</dbReference>
<keyword evidence="6" id="KW-1185">Reference proteome</keyword>
<keyword evidence="1" id="KW-0805">Transcription regulation</keyword>
<evidence type="ECO:0000313" key="5">
    <source>
        <dbReference type="EMBL" id="SHH88531.1"/>
    </source>
</evidence>
<dbReference type="Pfam" id="PF00356">
    <property type="entry name" value="LacI"/>
    <property type="match status" value="1"/>
</dbReference>
<dbReference type="PANTHER" id="PTHR30146:SF149">
    <property type="entry name" value="HTH-TYPE TRANSCRIPTIONAL REGULATOR EBGR"/>
    <property type="match status" value="1"/>
</dbReference>
<evidence type="ECO:0000259" key="4">
    <source>
        <dbReference type="PROSITE" id="PS50932"/>
    </source>
</evidence>
<dbReference type="Gene3D" id="3.40.50.2300">
    <property type="match status" value="2"/>
</dbReference>
<dbReference type="AlphaFoldDB" id="A0A1M5WLW0"/>
<gene>
    <name evidence="5" type="ORF">SAMN05421807_11734</name>
</gene>
<dbReference type="CDD" id="cd01544">
    <property type="entry name" value="PBP1_GalR"/>
    <property type="match status" value="1"/>
</dbReference>
<feature type="domain" description="HTH lacI-type" evidence="4">
    <location>
        <begin position="2"/>
        <end position="52"/>
    </location>
</feature>
<dbReference type="EMBL" id="FQXD01000017">
    <property type="protein sequence ID" value="SHH88531.1"/>
    <property type="molecule type" value="Genomic_DNA"/>
</dbReference>
<dbReference type="InterPro" id="IPR028082">
    <property type="entry name" value="Peripla_BP_I"/>
</dbReference>
<dbReference type="Pfam" id="PF13377">
    <property type="entry name" value="Peripla_BP_3"/>
    <property type="match status" value="1"/>
</dbReference>
<keyword evidence="3" id="KW-0804">Transcription</keyword>
<protein>
    <submittedName>
        <fullName evidence="5">LacI family transcriptional regulator</fullName>
    </submittedName>
</protein>
<dbReference type="SUPFAM" id="SSF53822">
    <property type="entry name" value="Periplasmic binding protein-like I"/>
    <property type="match status" value="1"/>
</dbReference>
<dbReference type="GO" id="GO:0000976">
    <property type="term" value="F:transcription cis-regulatory region binding"/>
    <property type="evidence" value="ECO:0007669"/>
    <property type="project" value="TreeGrafter"/>
</dbReference>
<evidence type="ECO:0000256" key="1">
    <source>
        <dbReference type="ARBA" id="ARBA00023015"/>
    </source>
</evidence>
<evidence type="ECO:0000256" key="3">
    <source>
        <dbReference type="ARBA" id="ARBA00023163"/>
    </source>
</evidence>